<organism evidence="4 5">
    <name type="scientific">Thermohalobaculum xanthum</name>
    <dbReference type="NCBI Taxonomy" id="2753746"/>
    <lineage>
        <taxon>Bacteria</taxon>
        <taxon>Pseudomonadati</taxon>
        <taxon>Pseudomonadota</taxon>
        <taxon>Alphaproteobacteria</taxon>
        <taxon>Rhodobacterales</taxon>
        <taxon>Paracoccaceae</taxon>
        <taxon>Thermohalobaculum</taxon>
    </lineage>
</organism>
<dbReference type="Gene3D" id="3.40.50.1820">
    <property type="entry name" value="alpha/beta hydrolase"/>
    <property type="match status" value="1"/>
</dbReference>
<dbReference type="PANTHER" id="PTHR43689:SF8">
    <property type="entry name" value="ALPHA_BETA-HYDROLASES SUPERFAMILY PROTEIN"/>
    <property type="match status" value="1"/>
</dbReference>
<keyword evidence="2 4" id="KW-0378">Hydrolase</keyword>
<dbReference type="GO" id="GO:0008233">
    <property type="term" value="F:peptidase activity"/>
    <property type="evidence" value="ECO:0007669"/>
    <property type="project" value="InterPro"/>
</dbReference>
<evidence type="ECO:0000313" key="5">
    <source>
        <dbReference type="Proteomes" id="UP000655420"/>
    </source>
</evidence>
<evidence type="ECO:0000256" key="1">
    <source>
        <dbReference type="ARBA" id="ARBA00010088"/>
    </source>
</evidence>
<dbReference type="InterPro" id="IPR000073">
    <property type="entry name" value="AB_hydrolase_1"/>
</dbReference>
<protein>
    <submittedName>
        <fullName evidence="4">Alpha/beta hydrolase</fullName>
    </submittedName>
</protein>
<dbReference type="Pfam" id="PF00561">
    <property type="entry name" value="Abhydrolase_1"/>
    <property type="match status" value="1"/>
</dbReference>
<dbReference type="Proteomes" id="UP000655420">
    <property type="component" value="Unassembled WGS sequence"/>
</dbReference>
<dbReference type="RefSeq" id="WP_200608647.1">
    <property type="nucleotide sequence ID" value="NZ_JAEHHL010000002.1"/>
</dbReference>
<dbReference type="InterPro" id="IPR002410">
    <property type="entry name" value="Peptidase_S33"/>
</dbReference>
<name>A0A8J7M5L0_9RHOB</name>
<evidence type="ECO:0000313" key="4">
    <source>
        <dbReference type="EMBL" id="MBK0398921.1"/>
    </source>
</evidence>
<comment type="similarity">
    <text evidence="1">Belongs to the peptidase S33 family.</text>
</comment>
<dbReference type="PRINTS" id="PR00111">
    <property type="entry name" value="ABHYDROLASE"/>
</dbReference>
<dbReference type="EMBL" id="JAEHHL010000002">
    <property type="protein sequence ID" value="MBK0398921.1"/>
    <property type="molecule type" value="Genomic_DNA"/>
</dbReference>
<dbReference type="PROSITE" id="PS51257">
    <property type="entry name" value="PROKAR_LIPOPROTEIN"/>
    <property type="match status" value="1"/>
</dbReference>
<feature type="domain" description="AB hydrolase-1" evidence="3">
    <location>
        <begin position="58"/>
        <end position="296"/>
    </location>
</feature>
<sequence length="326" mass="34656">MRRREFMAGACATALVSGCAPPYATDAAERAFPPIGDFVEVEGLRIHAWQSGPRSGTPVVLVHGASGNLRDWTFSIAPEIAQTHRVIAFDRPGFGYSDRPQTDDAADPSVQAAILRAASQKLGAERPVVVGHSWGGALAMAWAMDAPAETTGIASVSGVTMPYTGVARVFEALGMSGAVAWLYTEYMKSVAEDGGIERFIDRVFRPQQPPEGYLDYVGAPLALRKATLAANADDIAALNAALRRMAPGYGDLAMPVEVIHGQEDFIDPERQSIALSKALPRARLTLLDDVGHMAHHAAPGTLIEAIARIEAASRTDGTLDADARRA</sequence>
<evidence type="ECO:0000256" key="2">
    <source>
        <dbReference type="ARBA" id="ARBA00022801"/>
    </source>
</evidence>
<dbReference type="PRINTS" id="PR00793">
    <property type="entry name" value="PROAMNOPTASE"/>
</dbReference>
<dbReference type="AlphaFoldDB" id="A0A8J7M5L0"/>
<reference evidence="4" key="1">
    <citation type="submission" date="2020-12" db="EMBL/GenBank/DDBJ databases">
        <title>Bacterial taxonomy.</title>
        <authorList>
            <person name="Pan X."/>
        </authorList>
    </citation>
    <scope>NUCLEOTIDE SEQUENCE</scope>
    <source>
        <strain evidence="4">M0105</strain>
    </source>
</reference>
<proteinExistence type="inferred from homology"/>
<dbReference type="PANTHER" id="PTHR43689">
    <property type="entry name" value="HYDROLASE"/>
    <property type="match status" value="1"/>
</dbReference>
<accession>A0A8J7M5L0</accession>
<gene>
    <name evidence="4" type="ORF">H0I76_06950</name>
</gene>
<dbReference type="InterPro" id="IPR029058">
    <property type="entry name" value="AB_hydrolase_fold"/>
</dbReference>
<dbReference type="SUPFAM" id="SSF53474">
    <property type="entry name" value="alpha/beta-Hydrolases"/>
    <property type="match status" value="1"/>
</dbReference>
<evidence type="ECO:0000259" key="3">
    <source>
        <dbReference type="Pfam" id="PF00561"/>
    </source>
</evidence>
<dbReference type="GO" id="GO:0006508">
    <property type="term" value="P:proteolysis"/>
    <property type="evidence" value="ECO:0007669"/>
    <property type="project" value="InterPro"/>
</dbReference>
<comment type="caution">
    <text evidence="4">The sequence shown here is derived from an EMBL/GenBank/DDBJ whole genome shotgun (WGS) entry which is preliminary data.</text>
</comment>
<keyword evidence="5" id="KW-1185">Reference proteome</keyword>